<accession>A0A0P1B7X5</accession>
<dbReference type="OrthoDB" id="10308275at2759"/>
<keyword evidence="3" id="KW-1185">Reference proteome</keyword>
<sequence length="106" mass="11799">MTFKLACAKILVATLVGLLAIQPEIQADELANQEQRIYPEKDLSDADIVRHWKACCRGVGGNLATGNALHRYLGTKAEGWYGWCTDEDPKSTVLDRTSDCRNCISW</sequence>
<evidence type="ECO:0000313" key="2">
    <source>
        <dbReference type="EMBL" id="CEH12027.1"/>
    </source>
</evidence>
<dbReference type="EMBL" id="CCYA01000118">
    <property type="protein sequence ID" value="CEH12027.1"/>
    <property type="molecule type" value="Genomic_DNA"/>
</dbReference>
<evidence type="ECO:0000313" key="3">
    <source>
        <dbReference type="Proteomes" id="UP000054845"/>
    </source>
</evidence>
<feature type="chain" id="PRO_5006059259" evidence="1">
    <location>
        <begin position="28"/>
        <end position="106"/>
    </location>
</feature>
<feature type="signal peptide" evidence="1">
    <location>
        <begin position="1"/>
        <end position="27"/>
    </location>
</feature>
<name>A0A0P1B7X5_9BASI</name>
<keyword evidence="1" id="KW-0732">Signal</keyword>
<reference evidence="2 3" key="1">
    <citation type="submission" date="2014-09" db="EMBL/GenBank/DDBJ databases">
        <authorList>
            <person name="Magalhaes I.L.F."/>
            <person name="Oliveira U."/>
            <person name="Santos F.R."/>
            <person name="Vidigal T.H.D.A."/>
            <person name="Brescovit A.D."/>
            <person name="Santos A.J."/>
        </authorList>
    </citation>
    <scope>NUCLEOTIDE SEQUENCE [LARGE SCALE GENOMIC DNA]</scope>
</reference>
<proteinExistence type="predicted"/>
<dbReference type="Proteomes" id="UP000054845">
    <property type="component" value="Unassembled WGS sequence"/>
</dbReference>
<organism evidence="2 3">
    <name type="scientific">Ceraceosorus bombacis</name>
    <dbReference type="NCBI Taxonomy" id="401625"/>
    <lineage>
        <taxon>Eukaryota</taxon>
        <taxon>Fungi</taxon>
        <taxon>Dikarya</taxon>
        <taxon>Basidiomycota</taxon>
        <taxon>Ustilaginomycotina</taxon>
        <taxon>Exobasidiomycetes</taxon>
        <taxon>Ceraceosorales</taxon>
        <taxon>Ceraceosoraceae</taxon>
        <taxon>Ceraceosorus</taxon>
    </lineage>
</organism>
<dbReference type="AlphaFoldDB" id="A0A0P1B7X5"/>
<evidence type="ECO:0000256" key="1">
    <source>
        <dbReference type="SAM" id="SignalP"/>
    </source>
</evidence>
<protein>
    <submittedName>
        <fullName evidence="2">Uncharacterized protein</fullName>
    </submittedName>
</protein>